<protein>
    <recommendedName>
        <fullName evidence="3">DUF370 domain-containing protein</fullName>
    </recommendedName>
</protein>
<gene>
    <name evidence="1" type="ORF">QY95_02381</name>
</gene>
<dbReference type="Pfam" id="PF04025">
    <property type="entry name" value="RemA-like"/>
    <property type="match status" value="1"/>
</dbReference>
<dbReference type="RefSeq" id="WP_039238671.1">
    <property type="nucleotide sequence ID" value="NZ_JWIQ02000009.1"/>
</dbReference>
<dbReference type="STRING" id="1221996.QY95_02381"/>
<accession>A0A0F5I232</accession>
<dbReference type="OrthoDB" id="9811390at2"/>
<dbReference type="EMBL" id="JWIR02000041">
    <property type="protein sequence ID" value="KKB39533.1"/>
    <property type="molecule type" value="Genomic_DNA"/>
</dbReference>
<evidence type="ECO:0008006" key="3">
    <source>
        <dbReference type="Google" id="ProtNLM"/>
    </source>
</evidence>
<dbReference type="AlphaFoldDB" id="A0A0F5I232"/>
<dbReference type="InterPro" id="IPR007169">
    <property type="entry name" value="RemA-like"/>
</dbReference>
<sequence>MYVQISESDILRTSDIVAIIDQHSLELSKESAVGYLSEEDVSLLTAGHYKSVIITTNSHYLSPFSSHTLKKRVYENHP</sequence>
<evidence type="ECO:0000313" key="1">
    <source>
        <dbReference type="EMBL" id="KKB39533.1"/>
    </source>
</evidence>
<proteinExistence type="predicted"/>
<reference evidence="1" key="1">
    <citation type="submission" date="2015-02" db="EMBL/GenBank/DDBJ databases">
        <title>Genome Assembly of Bacillaceae bacterium MTCC 8252.</title>
        <authorList>
            <person name="Verma A."/>
            <person name="Khatri I."/>
            <person name="Mual P."/>
            <person name="Subramanian S."/>
            <person name="Krishnamurthi S."/>
        </authorList>
    </citation>
    <scope>NUCLEOTIDE SEQUENCE [LARGE SCALE GENOMIC DNA]</scope>
    <source>
        <strain evidence="1">MTCC 8252</strain>
    </source>
</reference>
<dbReference type="NCBIfam" id="NF046065">
    <property type="entry name" value="MtxRegRemB"/>
    <property type="match status" value="1"/>
</dbReference>
<evidence type="ECO:0000313" key="2">
    <source>
        <dbReference type="Proteomes" id="UP000031563"/>
    </source>
</evidence>
<keyword evidence="2" id="KW-1185">Reference proteome</keyword>
<comment type="caution">
    <text evidence="1">The sequence shown here is derived from an EMBL/GenBank/DDBJ whole genome shotgun (WGS) entry which is preliminary data.</text>
</comment>
<accession>A0A0F5HW46</accession>
<organism evidence="1 2">
    <name type="scientific">Bacillus thermotolerans</name>
    <name type="common">Quasibacillus thermotolerans</name>
    <dbReference type="NCBI Taxonomy" id="1221996"/>
    <lineage>
        <taxon>Bacteria</taxon>
        <taxon>Bacillati</taxon>
        <taxon>Bacillota</taxon>
        <taxon>Bacilli</taxon>
        <taxon>Bacillales</taxon>
        <taxon>Bacillaceae</taxon>
        <taxon>Bacillus</taxon>
    </lineage>
</organism>
<dbReference type="Proteomes" id="UP000031563">
    <property type="component" value="Unassembled WGS sequence"/>
</dbReference>
<name>A0A0F5I232_BACTR</name>